<dbReference type="Pfam" id="PF24928">
    <property type="entry name" value="DUF7748"/>
    <property type="match status" value="1"/>
</dbReference>
<dbReference type="Proteomes" id="UP000822688">
    <property type="component" value="Chromosome 10"/>
</dbReference>
<name>A0A8T0GFS6_CERPU</name>
<comment type="caution">
    <text evidence="2">The sequence shown here is derived from an EMBL/GenBank/DDBJ whole genome shotgun (WGS) entry which is preliminary data.</text>
</comment>
<dbReference type="EMBL" id="CM026431">
    <property type="protein sequence ID" value="KAG0558141.1"/>
    <property type="molecule type" value="Genomic_DNA"/>
</dbReference>
<organism evidence="2 3">
    <name type="scientific">Ceratodon purpureus</name>
    <name type="common">Fire moss</name>
    <name type="synonym">Dicranum purpureum</name>
    <dbReference type="NCBI Taxonomy" id="3225"/>
    <lineage>
        <taxon>Eukaryota</taxon>
        <taxon>Viridiplantae</taxon>
        <taxon>Streptophyta</taxon>
        <taxon>Embryophyta</taxon>
        <taxon>Bryophyta</taxon>
        <taxon>Bryophytina</taxon>
        <taxon>Bryopsida</taxon>
        <taxon>Dicranidae</taxon>
        <taxon>Pseudoditrichales</taxon>
        <taxon>Ditrichaceae</taxon>
        <taxon>Ceratodon</taxon>
    </lineage>
</organism>
<reference evidence="2" key="1">
    <citation type="submission" date="2020-06" db="EMBL/GenBank/DDBJ databases">
        <title>WGS assembly of Ceratodon purpureus strain R40.</title>
        <authorList>
            <person name="Carey S.B."/>
            <person name="Jenkins J."/>
            <person name="Shu S."/>
            <person name="Lovell J.T."/>
            <person name="Sreedasyam A."/>
            <person name="Maumus F."/>
            <person name="Tiley G.P."/>
            <person name="Fernandez-Pozo N."/>
            <person name="Barry K."/>
            <person name="Chen C."/>
            <person name="Wang M."/>
            <person name="Lipzen A."/>
            <person name="Daum C."/>
            <person name="Saski C.A."/>
            <person name="Payton A.C."/>
            <person name="Mcbreen J.C."/>
            <person name="Conrad R.E."/>
            <person name="Kollar L.M."/>
            <person name="Olsson S."/>
            <person name="Huttunen S."/>
            <person name="Landis J.B."/>
            <person name="Wickett N.J."/>
            <person name="Johnson M.G."/>
            <person name="Rensing S.A."/>
            <person name="Grimwood J."/>
            <person name="Schmutz J."/>
            <person name="Mcdaniel S.F."/>
        </authorList>
    </citation>
    <scope>NUCLEOTIDE SEQUENCE</scope>
    <source>
        <strain evidence="2">R40</strain>
    </source>
</reference>
<sequence length="147" mass="16772">MQHMGYYMGDMGATKASTRLVNETEKVIHLYVESAGENYFFKRTLKAREAFVEEFDANSTYRKMRVFVLEPGGSNRLTDLSISSDDMLDSQQIAVAQLADGRLVLLFTPRSGETLSRAMNNGKVTWTQSFMNKFYWLKGPSYPMPDK</sequence>
<gene>
    <name evidence="2" type="ORF">KC19_10G007500</name>
</gene>
<evidence type="ECO:0000259" key="1">
    <source>
        <dbReference type="Pfam" id="PF24928"/>
    </source>
</evidence>
<accession>A0A8T0GFS6</accession>
<proteinExistence type="predicted"/>
<dbReference type="InterPro" id="IPR056650">
    <property type="entry name" value="DUF7748"/>
</dbReference>
<evidence type="ECO:0000313" key="2">
    <source>
        <dbReference type="EMBL" id="KAG0558141.1"/>
    </source>
</evidence>
<evidence type="ECO:0000313" key="3">
    <source>
        <dbReference type="Proteomes" id="UP000822688"/>
    </source>
</evidence>
<dbReference type="AlphaFoldDB" id="A0A8T0GFS6"/>
<keyword evidence="3" id="KW-1185">Reference proteome</keyword>
<protein>
    <recommendedName>
        <fullName evidence="1">DUF7748 domain-containing protein</fullName>
    </recommendedName>
</protein>
<feature type="domain" description="DUF7748" evidence="1">
    <location>
        <begin position="17"/>
        <end position="110"/>
    </location>
</feature>